<dbReference type="SMART" id="SM00563">
    <property type="entry name" value="PlsC"/>
    <property type="match status" value="1"/>
</dbReference>
<dbReference type="GO" id="GO:0006654">
    <property type="term" value="P:phosphatidic acid biosynthetic process"/>
    <property type="evidence" value="ECO:0007669"/>
    <property type="project" value="TreeGrafter"/>
</dbReference>
<dbReference type="GO" id="GO:0003841">
    <property type="term" value="F:1-acylglycerol-3-phosphate O-acyltransferase activity"/>
    <property type="evidence" value="ECO:0007669"/>
    <property type="project" value="TreeGrafter"/>
</dbReference>
<feature type="domain" description="Phospholipid/glycerol acyltransferase" evidence="4">
    <location>
        <begin position="56"/>
        <end position="172"/>
    </location>
</feature>
<accession>A0A5N1J3E0</accession>
<dbReference type="CDD" id="cd07989">
    <property type="entry name" value="LPLAT_AGPAT-like"/>
    <property type="match status" value="1"/>
</dbReference>
<dbReference type="Pfam" id="PF01553">
    <property type="entry name" value="Acyltransferase"/>
    <property type="match status" value="1"/>
</dbReference>
<keyword evidence="6" id="KW-1185">Reference proteome</keyword>
<reference evidence="5 6" key="1">
    <citation type="submission" date="2019-09" db="EMBL/GenBank/DDBJ databases">
        <title>Genome sequence of Adhaeribacter sp. M2.</title>
        <authorList>
            <person name="Srinivasan S."/>
        </authorList>
    </citation>
    <scope>NUCLEOTIDE SEQUENCE [LARGE SCALE GENOMIC DNA]</scope>
    <source>
        <strain evidence="5 6">M2</strain>
    </source>
</reference>
<comment type="caution">
    <text evidence="5">The sequence shown here is derived from an EMBL/GenBank/DDBJ whole genome shotgun (WGS) entry which is preliminary data.</text>
</comment>
<sequence>MPFIIFLPFFRIFILRKKWYKYAGLLNRIWSWLQLRMYFIPVKVVHKAPLDPKQVYIYAPNHTSYIDIPLLLSTVPGFLNFVGKVSLTRVPLWGVIFKALYISVDRDSQLSRAKTYIYSNKSIDQGRSIVIFPEGKIPDANVGQDLAPFKDGPFKLAIDRKIPLVPVTMPFNHIFLPDVKGKFVVNWHPLKIVFHEPIDTTNMTMDDLEPLKAHVFNLIKSEFVINENGNQYSNNQKPGSFSPAGV</sequence>
<dbReference type="EMBL" id="VTWT01000002">
    <property type="protein sequence ID" value="KAA9341042.1"/>
    <property type="molecule type" value="Genomic_DNA"/>
</dbReference>
<comment type="pathway">
    <text evidence="1">Lipid metabolism.</text>
</comment>
<protein>
    <submittedName>
        <fullName evidence="5">1-acyl-sn-glycerol-3-phosphate acyltransferase</fullName>
    </submittedName>
</protein>
<organism evidence="5 6">
    <name type="scientific">Adhaeribacter soli</name>
    <dbReference type="NCBI Taxonomy" id="2607655"/>
    <lineage>
        <taxon>Bacteria</taxon>
        <taxon>Pseudomonadati</taxon>
        <taxon>Bacteroidota</taxon>
        <taxon>Cytophagia</taxon>
        <taxon>Cytophagales</taxon>
        <taxon>Hymenobacteraceae</taxon>
        <taxon>Adhaeribacter</taxon>
    </lineage>
</organism>
<evidence type="ECO:0000256" key="2">
    <source>
        <dbReference type="ARBA" id="ARBA00022679"/>
    </source>
</evidence>
<evidence type="ECO:0000259" key="4">
    <source>
        <dbReference type="SMART" id="SM00563"/>
    </source>
</evidence>
<evidence type="ECO:0000256" key="1">
    <source>
        <dbReference type="ARBA" id="ARBA00005189"/>
    </source>
</evidence>
<dbReference type="Proteomes" id="UP000326570">
    <property type="component" value="Unassembled WGS sequence"/>
</dbReference>
<evidence type="ECO:0000313" key="5">
    <source>
        <dbReference type="EMBL" id="KAA9341042.1"/>
    </source>
</evidence>
<dbReference type="SUPFAM" id="SSF69593">
    <property type="entry name" value="Glycerol-3-phosphate (1)-acyltransferase"/>
    <property type="match status" value="1"/>
</dbReference>
<name>A0A5N1J3E0_9BACT</name>
<evidence type="ECO:0000313" key="6">
    <source>
        <dbReference type="Proteomes" id="UP000326570"/>
    </source>
</evidence>
<keyword evidence="2 5" id="KW-0808">Transferase</keyword>
<proteinExistence type="predicted"/>
<dbReference type="AlphaFoldDB" id="A0A5N1J3E0"/>
<gene>
    <name evidence="5" type="ORF">F0P94_04930</name>
</gene>
<dbReference type="PANTHER" id="PTHR10434">
    <property type="entry name" value="1-ACYL-SN-GLYCEROL-3-PHOSPHATE ACYLTRANSFERASE"/>
    <property type="match status" value="1"/>
</dbReference>
<keyword evidence="3 5" id="KW-0012">Acyltransferase</keyword>
<evidence type="ECO:0000256" key="3">
    <source>
        <dbReference type="ARBA" id="ARBA00023315"/>
    </source>
</evidence>
<dbReference type="InterPro" id="IPR002123">
    <property type="entry name" value="Plipid/glycerol_acylTrfase"/>
</dbReference>
<dbReference type="PANTHER" id="PTHR10434:SF11">
    <property type="entry name" value="1-ACYL-SN-GLYCEROL-3-PHOSPHATE ACYLTRANSFERASE"/>
    <property type="match status" value="1"/>
</dbReference>